<sequence length="339" mass="38847">MFSELPHYPASGYRLKNTEKVPAFVDRTFHPEVKDAADMTQRSQPTVVAGQQRYLYFRRPLLAAPEPVLIKRTAAVPAPAISPQPPAPKSKTIGTQSDYRESEAQTTPWQPDLAPPKEPSLKQQYLSARNNCEGPELLQLKDLKFGEGLPPGLQDIRRIEKLREKRKFEASLPPVSDLSQLPLRQKMIEEWEAREWDEREEEILGVQDERLVLLQQAIQVREEEFDERCASRVEARKVAQLEAKSSRFAEIQAARIKTMRQLLESRKYAEKPRRLVRPGIVERYANYSSTTYAPVQREGRFPEAKPNGRLVETDGYQPVNLQGIADLEAYLPPRLLNPK</sequence>
<organism evidence="9 10">
    <name type="scientific">Haematococcus lacustris</name>
    <name type="common">Green alga</name>
    <name type="synonym">Haematococcus pluvialis</name>
    <dbReference type="NCBI Taxonomy" id="44745"/>
    <lineage>
        <taxon>Eukaryota</taxon>
        <taxon>Viridiplantae</taxon>
        <taxon>Chlorophyta</taxon>
        <taxon>core chlorophytes</taxon>
        <taxon>Chlorophyceae</taxon>
        <taxon>CS clade</taxon>
        <taxon>Chlamydomonadales</taxon>
        <taxon>Haematococcaceae</taxon>
        <taxon>Haematococcus</taxon>
    </lineage>
</organism>
<comment type="similarity">
    <text evidence="5">Belongs to the CFAP91 family.</text>
</comment>
<dbReference type="Proteomes" id="UP000485058">
    <property type="component" value="Unassembled WGS sequence"/>
</dbReference>
<comment type="subcellular location">
    <subcellularLocation>
        <location evidence="1">Cytoplasm</location>
        <location evidence="1">Cytoskeleton</location>
        <location evidence="1">Cilium axoneme</location>
    </subcellularLocation>
</comment>
<feature type="domain" description="CFAP91" evidence="8">
    <location>
        <begin position="95"/>
        <end position="261"/>
    </location>
</feature>
<dbReference type="AlphaFoldDB" id="A0A699Z5D5"/>
<feature type="non-terminal residue" evidence="9">
    <location>
        <position position="1"/>
    </location>
</feature>
<accession>A0A699Z5D5</accession>
<feature type="region of interest" description="Disordered" evidence="7">
    <location>
        <begin position="78"/>
        <end position="121"/>
    </location>
</feature>
<name>A0A699Z5D5_HAELA</name>
<reference evidence="9 10" key="1">
    <citation type="submission" date="2020-02" db="EMBL/GenBank/DDBJ databases">
        <title>Draft genome sequence of Haematococcus lacustris strain NIES-144.</title>
        <authorList>
            <person name="Morimoto D."/>
            <person name="Nakagawa S."/>
            <person name="Yoshida T."/>
            <person name="Sawayama S."/>
        </authorList>
    </citation>
    <scope>NUCLEOTIDE SEQUENCE [LARGE SCALE GENOMIC DNA]</scope>
    <source>
        <strain evidence="9 10">NIES-144</strain>
    </source>
</reference>
<dbReference type="PANTHER" id="PTHR22455">
    <property type="entry name" value="CILIA- AND FLAGELLA-ASSOCIATED PROTEIN 91"/>
    <property type="match status" value="1"/>
</dbReference>
<comment type="caution">
    <text evidence="9">The sequence shown here is derived from an EMBL/GenBank/DDBJ whole genome shotgun (WGS) entry which is preliminary data.</text>
</comment>
<evidence type="ECO:0000256" key="2">
    <source>
        <dbReference type="ARBA" id="ARBA00022490"/>
    </source>
</evidence>
<proteinExistence type="inferred from homology"/>
<evidence type="ECO:0000256" key="3">
    <source>
        <dbReference type="ARBA" id="ARBA00023212"/>
    </source>
</evidence>
<gene>
    <name evidence="9" type="ORF">HaLaN_13248</name>
</gene>
<dbReference type="EMBL" id="BLLF01001047">
    <property type="protein sequence ID" value="GFH16760.1"/>
    <property type="molecule type" value="Genomic_DNA"/>
</dbReference>
<keyword evidence="2" id="KW-0963">Cytoplasm</keyword>
<dbReference type="InterPro" id="IPR032840">
    <property type="entry name" value="CFAP91_dom"/>
</dbReference>
<evidence type="ECO:0000256" key="7">
    <source>
        <dbReference type="SAM" id="MobiDB-lite"/>
    </source>
</evidence>
<evidence type="ECO:0000256" key="6">
    <source>
        <dbReference type="ARBA" id="ARBA00029555"/>
    </source>
</evidence>
<keyword evidence="3" id="KW-0206">Cytoskeleton</keyword>
<protein>
    <recommendedName>
        <fullName evidence="6">Cilia- and flagella-associated protein 91</fullName>
    </recommendedName>
</protein>
<dbReference type="PANTHER" id="PTHR22455:SF10">
    <property type="entry name" value="CILIA- AND FLAGELLA-ASSOCIATED PROTEIN 91"/>
    <property type="match status" value="1"/>
</dbReference>
<feature type="non-terminal residue" evidence="9">
    <location>
        <position position="339"/>
    </location>
</feature>
<dbReference type="GO" id="GO:0005930">
    <property type="term" value="C:axoneme"/>
    <property type="evidence" value="ECO:0007669"/>
    <property type="project" value="UniProtKB-SubCell"/>
</dbReference>
<dbReference type="Pfam" id="PF14738">
    <property type="entry name" value="CFAP91"/>
    <property type="match status" value="1"/>
</dbReference>
<evidence type="ECO:0000259" key="8">
    <source>
        <dbReference type="Pfam" id="PF14738"/>
    </source>
</evidence>
<evidence type="ECO:0000256" key="4">
    <source>
        <dbReference type="ARBA" id="ARBA00023273"/>
    </source>
</evidence>
<evidence type="ECO:0000313" key="9">
    <source>
        <dbReference type="EMBL" id="GFH16760.1"/>
    </source>
</evidence>
<keyword evidence="4" id="KW-0966">Cell projection</keyword>
<keyword evidence="10" id="KW-1185">Reference proteome</keyword>
<evidence type="ECO:0000256" key="1">
    <source>
        <dbReference type="ARBA" id="ARBA00004430"/>
    </source>
</evidence>
<dbReference type="InterPro" id="IPR026720">
    <property type="entry name" value="CFAP91"/>
</dbReference>
<evidence type="ECO:0000313" key="10">
    <source>
        <dbReference type="Proteomes" id="UP000485058"/>
    </source>
</evidence>
<evidence type="ECO:0000256" key="5">
    <source>
        <dbReference type="ARBA" id="ARBA00029468"/>
    </source>
</evidence>